<dbReference type="Pfam" id="PF01226">
    <property type="entry name" value="Form_Nir_trans"/>
    <property type="match status" value="1"/>
</dbReference>
<gene>
    <name evidence="7" type="ORF">J596_3631</name>
</gene>
<feature type="transmembrane region" description="Helical" evidence="6">
    <location>
        <begin position="57"/>
        <end position="84"/>
    </location>
</feature>
<evidence type="ECO:0000256" key="1">
    <source>
        <dbReference type="ARBA" id="ARBA00004141"/>
    </source>
</evidence>
<evidence type="ECO:0000256" key="5">
    <source>
        <dbReference type="ARBA" id="ARBA00049660"/>
    </source>
</evidence>
<name>A0A062I6H4_ACIBA</name>
<comment type="caution">
    <text evidence="7">The sequence shown here is derived from an EMBL/GenBank/DDBJ whole genome shotgun (WGS) entry which is preliminary data.</text>
</comment>
<dbReference type="GO" id="GO:0005886">
    <property type="term" value="C:plasma membrane"/>
    <property type="evidence" value="ECO:0007669"/>
    <property type="project" value="TreeGrafter"/>
</dbReference>
<dbReference type="PANTHER" id="PTHR30520">
    <property type="entry name" value="FORMATE TRANSPORTER-RELATED"/>
    <property type="match status" value="1"/>
</dbReference>
<evidence type="ECO:0000313" key="8">
    <source>
        <dbReference type="Proteomes" id="UP000027327"/>
    </source>
</evidence>
<keyword evidence="3 6" id="KW-1133">Transmembrane helix</keyword>
<dbReference type="InterPro" id="IPR023271">
    <property type="entry name" value="Aquaporin-like"/>
</dbReference>
<dbReference type="EMBL" id="JMOD01000101">
    <property type="protein sequence ID" value="KCY14451.1"/>
    <property type="molecule type" value="Genomic_DNA"/>
</dbReference>
<feature type="transmembrane region" description="Helical" evidence="6">
    <location>
        <begin position="105"/>
        <end position="127"/>
    </location>
</feature>
<evidence type="ECO:0000256" key="4">
    <source>
        <dbReference type="ARBA" id="ARBA00023136"/>
    </source>
</evidence>
<dbReference type="AlphaFoldDB" id="A0A062I6H4"/>
<keyword evidence="2 6" id="KW-0812">Transmembrane</keyword>
<dbReference type="PANTHER" id="PTHR30520:SF6">
    <property type="entry name" value="FORMATE_NITRATE FAMILY TRANSPORTER (EUROFUNG)"/>
    <property type="match status" value="1"/>
</dbReference>
<comment type="similarity">
    <text evidence="5">Belongs to the FNT transporter (TC 1.A.16) family.</text>
</comment>
<evidence type="ECO:0000313" key="7">
    <source>
        <dbReference type="EMBL" id="KCY14451.1"/>
    </source>
</evidence>
<comment type="subcellular location">
    <subcellularLocation>
        <location evidence="1">Membrane</location>
        <topology evidence="1">Multi-pass membrane protein</topology>
    </subcellularLocation>
</comment>
<organism evidence="7 8">
    <name type="scientific">Acinetobacter baumannii 21072</name>
    <dbReference type="NCBI Taxonomy" id="1310697"/>
    <lineage>
        <taxon>Bacteria</taxon>
        <taxon>Pseudomonadati</taxon>
        <taxon>Pseudomonadota</taxon>
        <taxon>Gammaproteobacteria</taxon>
        <taxon>Moraxellales</taxon>
        <taxon>Moraxellaceae</taxon>
        <taxon>Acinetobacter</taxon>
        <taxon>Acinetobacter calcoaceticus/baumannii complex</taxon>
    </lineage>
</organism>
<evidence type="ECO:0000256" key="3">
    <source>
        <dbReference type="ARBA" id="ARBA00022989"/>
    </source>
</evidence>
<dbReference type="Proteomes" id="UP000027327">
    <property type="component" value="Unassembled WGS sequence"/>
</dbReference>
<evidence type="ECO:0000256" key="2">
    <source>
        <dbReference type="ARBA" id="ARBA00022692"/>
    </source>
</evidence>
<dbReference type="PATRIC" id="fig|1310697.3.peg.3452"/>
<accession>A0A062I6H4</accession>
<feature type="transmembrane region" description="Helical" evidence="6">
    <location>
        <begin position="192"/>
        <end position="218"/>
    </location>
</feature>
<dbReference type="RefSeq" id="WP_032037553.1">
    <property type="nucleotide sequence ID" value="NZ_JMOD01000101.1"/>
</dbReference>
<feature type="transmembrane region" description="Helical" evidence="6">
    <location>
        <begin position="158"/>
        <end position="180"/>
    </location>
</feature>
<sequence>MAYLAPAEFAKKVVDAGESKLHMATRDVLIRAFMAGAILALAAVFAITIAVQTGSPLIGALLFPVGFCMLYLLGYDLLTGVFVLTPLAWLDKRPGVTWGRILKNWGLVFVGNFTGCLVVAVLMAVVYTMGFAADPNPVGVKIAHIGEERTLGYAEYGFAGWMTIFIRGMLCNWMVSLGVIGAMMSTTVSGKFIAMWMPIMLFFAMGFEHSVVNMFLFPFAMMMGGDFSIADYFLWNELPVALGNLVGGLALTGLALYTTHVRTGVKKEF</sequence>
<reference evidence="7 8" key="1">
    <citation type="submission" date="2014-04" db="EMBL/GenBank/DDBJ databases">
        <title>Comparative genomics and transcriptomics to identify genetic mechanisms underlying the emergence of carbapenem resistant Acinetobacter baumannii (CRAb).</title>
        <authorList>
            <person name="Harris A.D."/>
            <person name="Johnson K.J."/>
            <person name="George J."/>
            <person name="Nadendla S."/>
            <person name="Daugherty S.C."/>
            <person name="Parankush S."/>
            <person name="Sadzewicz L."/>
            <person name="Tallon L."/>
            <person name="Sengamalay N."/>
            <person name="Hazen T.H."/>
            <person name="Rasko D.A."/>
        </authorList>
    </citation>
    <scope>NUCLEOTIDE SEQUENCE [LARGE SCALE GENOMIC DNA]</scope>
    <source>
        <strain evidence="7 8">21072</strain>
    </source>
</reference>
<dbReference type="GO" id="GO:0015499">
    <property type="term" value="F:formate transmembrane transporter activity"/>
    <property type="evidence" value="ECO:0007669"/>
    <property type="project" value="TreeGrafter"/>
</dbReference>
<protein>
    <submittedName>
        <fullName evidence="7">Formate/nitrite transporter family protein</fullName>
    </submittedName>
</protein>
<feature type="transmembrane region" description="Helical" evidence="6">
    <location>
        <begin position="28"/>
        <end position="51"/>
    </location>
</feature>
<dbReference type="InterPro" id="IPR000292">
    <property type="entry name" value="For/NO2_transpt"/>
</dbReference>
<proteinExistence type="inferred from homology"/>
<keyword evidence="4 6" id="KW-0472">Membrane</keyword>
<dbReference type="Gene3D" id="1.20.1080.10">
    <property type="entry name" value="Glycerol uptake facilitator protein"/>
    <property type="match status" value="1"/>
</dbReference>
<feature type="transmembrane region" description="Helical" evidence="6">
    <location>
        <begin position="238"/>
        <end position="257"/>
    </location>
</feature>
<evidence type="ECO:0000256" key="6">
    <source>
        <dbReference type="SAM" id="Phobius"/>
    </source>
</evidence>